<comment type="cofactor">
    <cofactor evidence="10">
        <name>Zn(2+)</name>
        <dbReference type="ChEBI" id="CHEBI:29105"/>
    </cofactor>
    <text evidence="10">Binds 1 zinc ion per subunit.</text>
</comment>
<evidence type="ECO:0000256" key="2">
    <source>
        <dbReference type="ARBA" id="ARBA00022670"/>
    </source>
</evidence>
<comment type="caution">
    <text evidence="13">The sequence shown here is derived from an EMBL/GenBank/DDBJ whole genome shotgun (WGS) entry which is preliminary data.</text>
</comment>
<dbReference type="CDD" id="cd07325">
    <property type="entry name" value="M48_Ste24p_like"/>
    <property type="match status" value="1"/>
</dbReference>
<evidence type="ECO:0000313" key="14">
    <source>
        <dbReference type="Proteomes" id="UP000269499"/>
    </source>
</evidence>
<evidence type="ECO:0000259" key="12">
    <source>
        <dbReference type="Pfam" id="PF13240"/>
    </source>
</evidence>
<dbReference type="GO" id="GO:0004222">
    <property type="term" value="F:metalloendopeptidase activity"/>
    <property type="evidence" value="ECO:0007669"/>
    <property type="project" value="InterPro"/>
</dbReference>
<keyword evidence="5 10" id="KW-0378">Hydrolase</keyword>
<dbReference type="Proteomes" id="UP000269499">
    <property type="component" value="Unassembled WGS sequence"/>
</dbReference>
<dbReference type="GO" id="GO:0046872">
    <property type="term" value="F:metal ion binding"/>
    <property type="evidence" value="ECO:0007669"/>
    <property type="project" value="UniProtKB-KW"/>
</dbReference>
<evidence type="ECO:0000256" key="8">
    <source>
        <dbReference type="ARBA" id="ARBA00023049"/>
    </source>
</evidence>
<keyword evidence="3" id="KW-0812">Transmembrane</keyword>
<evidence type="ECO:0000256" key="7">
    <source>
        <dbReference type="ARBA" id="ARBA00022989"/>
    </source>
</evidence>
<dbReference type="AlphaFoldDB" id="A0A497EYU4"/>
<evidence type="ECO:0000256" key="3">
    <source>
        <dbReference type="ARBA" id="ARBA00022692"/>
    </source>
</evidence>
<dbReference type="InterPro" id="IPR026870">
    <property type="entry name" value="Zinc_ribbon_dom"/>
</dbReference>
<evidence type="ECO:0000256" key="5">
    <source>
        <dbReference type="ARBA" id="ARBA00022801"/>
    </source>
</evidence>
<proteinExistence type="inferred from homology"/>
<comment type="similarity">
    <text evidence="10">Belongs to the peptidase M48 family.</text>
</comment>
<dbReference type="InterPro" id="IPR001915">
    <property type="entry name" value="Peptidase_M48"/>
</dbReference>
<evidence type="ECO:0000256" key="1">
    <source>
        <dbReference type="ARBA" id="ARBA00022475"/>
    </source>
</evidence>
<dbReference type="InterPro" id="IPR050083">
    <property type="entry name" value="HtpX_protease"/>
</dbReference>
<gene>
    <name evidence="13" type="ORF">DRJ26_04585</name>
</gene>
<evidence type="ECO:0000256" key="10">
    <source>
        <dbReference type="RuleBase" id="RU003983"/>
    </source>
</evidence>
<keyword evidence="1" id="KW-1003">Cell membrane</keyword>
<evidence type="ECO:0000256" key="9">
    <source>
        <dbReference type="ARBA" id="ARBA00023136"/>
    </source>
</evidence>
<dbReference type="EMBL" id="QMRA01000111">
    <property type="protein sequence ID" value="RLE52553.1"/>
    <property type="molecule type" value="Genomic_DNA"/>
</dbReference>
<keyword evidence="7" id="KW-1133">Transmembrane helix</keyword>
<accession>A0A497EYU4</accession>
<dbReference type="Pfam" id="PF13240">
    <property type="entry name" value="Zn_Ribbon_1"/>
    <property type="match status" value="1"/>
</dbReference>
<dbReference type="PANTHER" id="PTHR43221">
    <property type="entry name" value="PROTEASE HTPX"/>
    <property type="match status" value="1"/>
</dbReference>
<dbReference type="Pfam" id="PF01435">
    <property type="entry name" value="Peptidase_M48"/>
    <property type="match status" value="1"/>
</dbReference>
<dbReference type="Gene3D" id="3.30.2010.10">
    <property type="entry name" value="Metalloproteases ('zincins'), catalytic domain"/>
    <property type="match status" value="1"/>
</dbReference>
<sequence>MGASSRVRLCFPGLSAKDFQHPADVKALEAVKKVKGFDWLTKQIMNLGLERIIRMQLLADSLKVSEEQCPSLWRIYKECCEVLDIDPPPDFFVERNPWPNAYTTGFTMPVVVITSGLLEVLDEDELRFILGHELGHYKCGHVLYMTMALYLSQILATIGQMTLGIGRLLGTGLELALLAWSRRAEFSADRAGLLAAQNDNVAIRALMKLAAPVEKIWKEVSVEAILRQAEEFEMLSEDKLSKLYKIFYGVQLTHPWLILRTKEVKNWIESDQYKSILESGVPLGEGRKKRRKKPAKALNVCPECGAEVEPTDRFCSNCGFKLR</sequence>
<dbReference type="GO" id="GO:0006508">
    <property type="term" value="P:proteolysis"/>
    <property type="evidence" value="ECO:0007669"/>
    <property type="project" value="UniProtKB-KW"/>
</dbReference>
<evidence type="ECO:0000256" key="4">
    <source>
        <dbReference type="ARBA" id="ARBA00022723"/>
    </source>
</evidence>
<keyword evidence="9" id="KW-0472">Membrane</keyword>
<keyword evidence="2 10" id="KW-0645">Protease</keyword>
<evidence type="ECO:0000313" key="13">
    <source>
        <dbReference type="EMBL" id="RLE52553.1"/>
    </source>
</evidence>
<dbReference type="PANTHER" id="PTHR43221:SF3">
    <property type="entry name" value="SLL1280 PROTEIN"/>
    <property type="match status" value="1"/>
</dbReference>
<feature type="domain" description="Zinc-ribbon" evidence="12">
    <location>
        <begin position="301"/>
        <end position="322"/>
    </location>
</feature>
<keyword evidence="6 10" id="KW-0862">Zinc</keyword>
<keyword evidence="8 10" id="KW-0482">Metalloprotease</keyword>
<name>A0A497EYU4_9CREN</name>
<evidence type="ECO:0000259" key="11">
    <source>
        <dbReference type="Pfam" id="PF01435"/>
    </source>
</evidence>
<reference evidence="13 14" key="1">
    <citation type="submission" date="2018-06" db="EMBL/GenBank/DDBJ databases">
        <title>Extensive metabolic versatility and redundancy in microbially diverse, dynamic hydrothermal sediments.</title>
        <authorList>
            <person name="Dombrowski N."/>
            <person name="Teske A."/>
            <person name="Baker B.J."/>
        </authorList>
    </citation>
    <scope>NUCLEOTIDE SEQUENCE [LARGE SCALE GENOMIC DNA]</scope>
    <source>
        <strain evidence="13">B20_G2</strain>
    </source>
</reference>
<keyword evidence="4" id="KW-0479">Metal-binding</keyword>
<feature type="domain" description="Peptidase M48" evidence="11">
    <location>
        <begin position="71"/>
        <end position="267"/>
    </location>
</feature>
<organism evidence="13 14">
    <name type="scientific">Thermoproteota archaeon</name>
    <dbReference type="NCBI Taxonomy" id="2056631"/>
    <lineage>
        <taxon>Archaea</taxon>
        <taxon>Thermoproteota</taxon>
    </lineage>
</organism>
<protein>
    <submittedName>
        <fullName evidence="13">Peptidase M48</fullName>
    </submittedName>
</protein>
<evidence type="ECO:0000256" key="6">
    <source>
        <dbReference type="ARBA" id="ARBA00022833"/>
    </source>
</evidence>